<evidence type="ECO:0000313" key="2">
    <source>
        <dbReference type="Proteomes" id="UP000516314"/>
    </source>
</evidence>
<gene>
    <name evidence="1" type="ORF">AT9943_LOCUS17747</name>
</gene>
<reference evidence="1 2" key="1">
    <citation type="submission" date="2020-09" db="EMBL/GenBank/DDBJ databases">
        <authorList>
            <person name="Ashkenazy H."/>
        </authorList>
    </citation>
    <scope>NUCLEOTIDE SEQUENCE [LARGE SCALE GENOMIC DNA]</scope>
    <source>
        <strain evidence="2">cv. Cdm-0</strain>
    </source>
</reference>
<proteinExistence type="predicted"/>
<dbReference type="Proteomes" id="UP000516314">
    <property type="component" value="Chromosome 4"/>
</dbReference>
<protein>
    <submittedName>
        <fullName evidence="1">(thale cress) hypothetical protein</fullName>
    </submittedName>
</protein>
<evidence type="ECO:0000313" key="1">
    <source>
        <dbReference type="EMBL" id="CAD5330195.1"/>
    </source>
</evidence>
<name>A0A7G2F6J9_ARATH</name>
<organism evidence="1 2">
    <name type="scientific">Arabidopsis thaliana</name>
    <name type="common">Mouse-ear cress</name>
    <dbReference type="NCBI Taxonomy" id="3702"/>
    <lineage>
        <taxon>Eukaryota</taxon>
        <taxon>Viridiplantae</taxon>
        <taxon>Streptophyta</taxon>
        <taxon>Embryophyta</taxon>
        <taxon>Tracheophyta</taxon>
        <taxon>Spermatophyta</taxon>
        <taxon>Magnoliopsida</taxon>
        <taxon>eudicotyledons</taxon>
        <taxon>Gunneridae</taxon>
        <taxon>Pentapetalae</taxon>
        <taxon>rosids</taxon>
        <taxon>malvids</taxon>
        <taxon>Brassicales</taxon>
        <taxon>Brassicaceae</taxon>
        <taxon>Camelineae</taxon>
        <taxon>Arabidopsis</taxon>
    </lineage>
</organism>
<dbReference type="EMBL" id="LR881469">
    <property type="protein sequence ID" value="CAD5330195.1"/>
    <property type="molecule type" value="Genomic_DNA"/>
</dbReference>
<sequence length="44" mass="4864">MNYHQSILCDATSCLIVNKNGKASHELCALEIWCGANYLSFDGE</sequence>
<dbReference type="AlphaFoldDB" id="A0A7G2F6J9"/>
<accession>A0A7G2F6J9</accession>